<comment type="pathway">
    <text evidence="2 7">Secondary metabolite metabolism; methylglyoxal degradation; (R)-lactate from methylglyoxal: step 2/2.</text>
</comment>
<sequence length="255" mass="27569">MAAEIRLSPCLNDNFGYLVHDASTGATAAIDAPDAAPIRDTLQREGWTLTDILLTHHHGDHVGGVAALKEAYGCRVVAPHDRTAALPLVDLRVAQGDVVKVGSLLARVLETPGHTLDHVVYVFDDDKVVFTGDTLFSLGCGRLFEGSYPMMWDSLLKLRALPDDMLMYCGHEYTAANVKFALTIEPTNPALLARAAEVTELRSAGQPTIPVRLGVEKSANVFLRADDPAVAAGVRLKGADPIAVFTELRERKNKF</sequence>
<dbReference type="SUPFAM" id="SSF56281">
    <property type="entry name" value="Metallo-hydrolase/oxidoreductase"/>
    <property type="match status" value="1"/>
</dbReference>
<feature type="binding site" evidence="7">
    <location>
        <position position="60"/>
    </location>
    <ligand>
        <name>Zn(2+)</name>
        <dbReference type="ChEBI" id="CHEBI:29105"/>
        <label>2</label>
    </ligand>
</feature>
<comment type="function">
    <text evidence="7">Thiolesterase that catalyzes the hydrolysis of S-D-lactoyl-glutathione to form glutathione and D-lactic acid.</text>
</comment>
<evidence type="ECO:0000256" key="4">
    <source>
        <dbReference type="ARBA" id="ARBA00022723"/>
    </source>
</evidence>
<dbReference type="EC" id="3.1.2.6" evidence="7"/>
<evidence type="ECO:0000313" key="10">
    <source>
        <dbReference type="Proteomes" id="UP000248148"/>
    </source>
</evidence>
<dbReference type="PANTHER" id="PTHR43705:SF1">
    <property type="entry name" value="HYDROXYACYLGLUTATHIONE HYDROLASE GLOB"/>
    <property type="match status" value="1"/>
</dbReference>
<evidence type="ECO:0000256" key="5">
    <source>
        <dbReference type="ARBA" id="ARBA00022801"/>
    </source>
</evidence>
<dbReference type="InterPro" id="IPR050110">
    <property type="entry name" value="Glyoxalase_II_hydrolase"/>
</dbReference>
<keyword evidence="5 7" id="KW-0378">Hydrolase</keyword>
<comment type="catalytic activity">
    <reaction evidence="1 7">
        <text>an S-(2-hydroxyacyl)glutathione + H2O = a 2-hydroxy carboxylate + glutathione + H(+)</text>
        <dbReference type="Rhea" id="RHEA:21864"/>
        <dbReference type="ChEBI" id="CHEBI:15377"/>
        <dbReference type="ChEBI" id="CHEBI:15378"/>
        <dbReference type="ChEBI" id="CHEBI:57925"/>
        <dbReference type="ChEBI" id="CHEBI:58896"/>
        <dbReference type="ChEBI" id="CHEBI:71261"/>
        <dbReference type="EC" id="3.1.2.6"/>
    </reaction>
</comment>
<dbReference type="Pfam" id="PF16123">
    <property type="entry name" value="HAGH_C"/>
    <property type="match status" value="1"/>
</dbReference>
<name>A0A318TA13_9BRAD</name>
<dbReference type="PIRSF" id="PIRSF005457">
    <property type="entry name" value="Glx"/>
    <property type="match status" value="1"/>
</dbReference>
<feature type="binding site" evidence="7">
    <location>
        <position position="61"/>
    </location>
    <ligand>
        <name>Zn(2+)</name>
        <dbReference type="ChEBI" id="CHEBI:29105"/>
        <label>2</label>
    </ligand>
</feature>
<evidence type="ECO:0000256" key="2">
    <source>
        <dbReference type="ARBA" id="ARBA00004963"/>
    </source>
</evidence>
<comment type="cofactor">
    <cofactor evidence="7">
        <name>Zn(2+)</name>
        <dbReference type="ChEBI" id="CHEBI:29105"/>
    </cofactor>
    <text evidence="7">Binds 2 Zn(2+) ions per subunit.</text>
</comment>
<feature type="binding site" evidence="7">
    <location>
        <position position="171"/>
    </location>
    <ligand>
        <name>Zn(2+)</name>
        <dbReference type="ChEBI" id="CHEBI:29105"/>
        <label>2</label>
    </ligand>
</feature>
<dbReference type="PROSITE" id="PS00743">
    <property type="entry name" value="BETA_LACTAMASE_B_1"/>
    <property type="match status" value="1"/>
</dbReference>
<dbReference type="NCBIfam" id="TIGR03413">
    <property type="entry name" value="GSH_gloB"/>
    <property type="match status" value="1"/>
</dbReference>
<feature type="binding site" evidence="7">
    <location>
        <position position="56"/>
    </location>
    <ligand>
        <name>Zn(2+)</name>
        <dbReference type="ChEBI" id="CHEBI:29105"/>
        <label>1</label>
    </ligand>
</feature>
<dbReference type="InterPro" id="IPR032282">
    <property type="entry name" value="HAGH_C"/>
</dbReference>
<accession>A0A318TA13</accession>
<dbReference type="EMBL" id="QJTI01000021">
    <property type="protein sequence ID" value="PYF01486.1"/>
    <property type="molecule type" value="Genomic_DNA"/>
</dbReference>
<dbReference type="UniPathway" id="UPA00619">
    <property type="reaction ID" value="UER00676"/>
</dbReference>
<feature type="binding site" evidence="7">
    <location>
        <position position="133"/>
    </location>
    <ligand>
        <name>Zn(2+)</name>
        <dbReference type="ChEBI" id="CHEBI:29105"/>
        <label>1</label>
    </ligand>
</feature>
<protein>
    <recommendedName>
        <fullName evidence="7">Hydroxyacylglutathione hydrolase</fullName>
        <ecNumber evidence="7">3.1.2.6</ecNumber>
    </recommendedName>
    <alternativeName>
        <fullName evidence="7">Glyoxalase II</fullName>
        <shortName evidence="7">Glx II</shortName>
    </alternativeName>
</protein>
<organism evidence="9 10">
    <name type="scientific">Rhodopseudomonas faecalis</name>
    <dbReference type="NCBI Taxonomy" id="99655"/>
    <lineage>
        <taxon>Bacteria</taxon>
        <taxon>Pseudomonadati</taxon>
        <taxon>Pseudomonadota</taxon>
        <taxon>Alphaproteobacteria</taxon>
        <taxon>Hyphomicrobiales</taxon>
        <taxon>Nitrobacteraceae</taxon>
        <taxon>Rhodopseudomonas</taxon>
    </lineage>
</organism>
<dbReference type="OrthoDB" id="9802248at2"/>
<keyword evidence="4 7" id="KW-0479">Metal-binding</keyword>
<feature type="binding site" evidence="7">
    <location>
        <position position="133"/>
    </location>
    <ligand>
        <name>Zn(2+)</name>
        <dbReference type="ChEBI" id="CHEBI:29105"/>
        <label>2</label>
    </ligand>
</feature>
<dbReference type="InterPro" id="IPR036866">
    <property type="entry name" value="RibonucZ/Hydroxyglut_hydro"/>
</dbReference>
<evidence type="ECO:0000256" key="6">
    <source>
        <dbReference type="ARBA" id="ARBA00022833"/>
    </source>
</evidence>
<dbReference type="RefSeq" id="WP_110782037.1">
    <property type="nucleotide sequence ID" value="NZ_QJTI01000021.1"/>
</dbReference>
<comment type="subunit">
    <text evidence="7">Monomer.</text>
</comment>
<dbReference type="SMART" id="SM00849">
    <property type="entry name" value="Lactamase_B"/>
    <property type="match status" value="1"/>
</dbReference>
<dbReference type="GO" id="GO:0019243">
    <property type="term" value="P:methylglyoxal catabolic process to D-lactate via S-lactoyl-glutathione"/>
    <property type="evidence" value="ECO:0007669"/>
    <property type="project" value="UniProtKB-UniRule"/>
</dbReference>
<dbReference type="CDD" id="cd07723">
    <property type="entry name" value="hydroxyacylglutathione_hydrolase_MBL-fold"/>
    <property type="match status" value="1"/>
</dbReference>
<dbReference type="GO" id="GO:0004416">
    <property type="term" value="F:hydroxyacylglutathione hydrolase activity"/>
    <property type="evidence" value="ECO:0007669"/>
    <property type="project" value="UniProtKB-UniRule"/>
</dbReference>
<feature type="binding site" evidence="7">
    <location>
        <position position="114"/>
    </location>
    <ligand>
        <name>Zn(2+)</name>
        <dbReference type="ChEBI" id="CHEBI:29105"/>
        <label>1</label>
    </ligand>
</feature>
<dbReference type="GO" id="GO:0008800">
    <property type="term" value="F:beta-lactamase activity"/>
    <property type="evidence" value="ECO:0007669"/>
    <property type="project" value="InterPro"/>
</dbReference>
<gene>
    <name evidence="7" type="primary">gloB</name>
    <name evidence="9" type="ORF">BJ122_12156</name>
</gene>
<keyword evidence="6 7" id="KW-0862">Zinc</keyword>
<dbReference type="InterPro" id="IPR001279">
    <property type="entry name" value="Metallo-B-lactamas"/>
</dbReference>
<keyword evidence="10" id="KW-1185">Reference proteome</keyword>
<evidence type="ECO:0000259" key="8">
    <source>
        <dbReference type="SMART" id="SM00849"/>
    </source>
</evidence>
<dbReference type="InterPro" id="IPR035680">
    <property type="entry name" value="Clx_II_MBL"/>
</dbReference>
<dbReference type="PANTHER" id="PTHR43705">
    <property type="entry name" value="HYDROXYACYLGLUTATHIONE HYDROLASE"/>
    <property type="match status" value="1"/>
</dbReference>
<evidence type="ECO:0000256" key="7">
    <source>
        <dbReference type="HAMAP-Rule" id="MF_01374"/>
    </source>
</evidence>
<dbReference type="AlphaFoldDB" id="A0A318TA13"/>
<feature type="domain" description="Metallo-beta-lactamase" evidence="8">
    <location>
        <begin position="13"/>
        <end position="171"/>
    </location>
</feature>
<reference evidence="9 10" key="1">
    <citation type="submission" date="2018-06" db="EMBL/GenBank/DDBJ databases">
        <title>Genomic Encyclopedia of Archaeal and Bacterial Type Strains, Phase II (KMG-II): from individual species to whole genera.</title>
        <authorList>
            <person name="Goeker M."/>
        </authorList>
    </citation>
    <scope>NUCLEOTIDE SEQUENCE [LARGE SCALE GENOMIC DNA]</scope>
    <source>
        <strain evidence="9 10">JCM 11668</strain>
    </source>
</reference>
<dbReference type="HAMAP" id="MF_01374">
    <property type="entry name" value="Glyoxalase_2"/>
    <property type="match status" value="1"/>
</dbReference>
<evidence type="ECO:0000256" key="3">
    <source>
        <dbReference type="ARBA" id="ARBA00006759"/>
    </source>
</evidence>
<dbReference type="InterPro" id="IPR017782">
    <property type="entry name" value="Hydroxyacylglutathione_Hdrlase"/>
</dbReference>
<proteinExistence type="inferred from homology"/>
<dbReference type="Gene3D" id="3.60.15.10">
    <property type="entry name" value="Ribonuclease Z/Hydroxyacylglutathione hydrolase-like"/>
    <property type="match status" value="1"/>
</dbReference>
<evidence type="ECO:0000313" key="9">
    <source>
        <dbReference type="EMBL" id="PYF01486.1"/>
    </source>
</evidence>
<feature type="binding site" evidence="7">
    <location>
        <position position="58"/>
    </location>
    <ligand>
        <name>Zn(2+)</name>
        <dbReference type="ChEBI" id="CHEBI:29105"/>
        <label>1</label>
    </ligand>
</feature>
<dbReference type="GO" id="GO:0008270">
    <property type="term" value="F:zinc ion binding"/>
    <property type="evidence" value="ECO:0007669"/>
    <property type="project" value="InterPro"/>
</dbReference>
<dbReference type="Proteomes" id="UP000248148">
    <property type="component" value="Unassembled WGS sequence"/>
</dbReference>
<dbReference type="GO" id="GO:0017001">
    <property type="term" value="P:antibiotic catabolic process"/>
    <property type="evidence" value="ECO:0007669"/>
    <property type="project" value="InterPro"/>
</dbReference>
<evidence type="ECO:0000256" key="1">
    <source>
        <dbReference type="ARBA" id="ARBA00001623"/>
    </source>
</evidence>
<dbReference type="Pfam" id="PF00753">
    <property type="entry name" value="Lactamase_B"/>
    <property type="match status" value="1"/>
</dbReference>
<comment type="similarity">
    <text evidence="3 7">Belongs to the metallo-beta-lactamase superfamily. Glyoxalase II family.</text>
</comment>
<comment type="caution">
    <text evidence="9">The sequence shown here is derived from an EMBL/GenBank/DDBJ whole genome shotgun (WGS) entry which is preliminary data.</text>
</comment>
<dbReference type="InterPro" id="IPR001018">
    <property type="entry name" value="Beta-lactamase_class-B_CS"/>
</dbReference>